<evidence type="ECO:0000256" key="13">
    <source>
        <dbReference type="ARBA" id="ARBA00038736"/>
    </source>
</evidence>
<keyword evidence="3" id="KW-1003">Cell membrane</keyword>
<reference evidence="15" key="2">
    <citation type="submission" date="2020-05" db="UniProtKB">
        <authorList>
            <consortium name="EnsemblMetazoa"/>
        </authorList>
    </citation>
    <scope>IDENTIFICATION</scope>
    <source>
        <strain evidence="15">Indian</strain>
    </source>
</reference>
<dbReference type="InterPro" id="IPR000483">
    <property type="entry name" value="Cys-rich_flank_reg_C"/>
</dbReference>
<dbReference type="Pfam" id="PF13855">
    <property type="entry name" value="LRR_8"/>
    <property type="match status" value="1"/>
</dbReference>
<evidence type="ECO:0000256" key="3">
    <source>
        <dbReference type="ARBA" id="ARBA00022475"/>
    </source>
</evidence>
<dbReference type="VEuPathDB" id="VectorBase:ASTEI02041"/>
<evidence type="ECO:0000256" key="7">
    <source>
        <dbReference type="ARBA" id="ARBA00022737"/>
    </source>
</evidence>
<keyword evidence="9" id="KW-0406">Ion transport</keyword>
<keyword evidence="4" id="KW-0433">Leucine-rich repeat</keyword>
<reference evidence="16" key="1">
    <citation type="journal article" date="2014" name="Genome Biol.">
        <title>Genome analysis of a major urban malaria vector mosquito, Anopheles stephensi.</title>
        <authorList>
            <person name="Jiang X."/>
            <person name="Peery A."/>
            <person name="Hall A.B."/>
            <person name="Sharma A."/>
            <person name="Chen X.G."/>
            <person name="Waterhouse R.M."/>
            <person name="Komissarov A."/>
            <person name="Riehle M.M."/>
            <person name="Shouche Y."/>
            <person name="Sharakhova M.V."/>
            <person name="Lawson D."/>
            <person name="Pakpour N."/>
            <person name="Arensburger P."/>
            <person name="Davidson V.L."/>
            <person name="Eiglmeier K."/>
            <person name="Emrich S."/>
            <person name="George P."/>
            <person name="Kennedy R.C."/>
            <person name="Mane S.P."/>
            <person name="Maslen G."/>
            <person name="Oringanje C."/>
            <person name="Qi Y."/>
            <person name="Settlage R."/>
            <person name="Tojo M."/>
            <person name="Tubio J.M."/>
            <person name="Unger M.F."/>
            <person name="Wang B."/>
            <person name="Vernick K.D."/>
            <person name="Ribeiro J.M."/>
            <person name="James A.A."/>
            <person name="Michel K."/>
            <person name="Riehle M.A."/>
            <person name="Luckhart S."/>
            <person name="Sharakhov I.V."/>
            <person name="Tu Z."/>
        </authorList>
    </citation>
    <scope>NUCLEOTIDE SEQUENCE [LARGE SCALE GENOMIC DNA]</scope>
    <source>
        <strain evidence="16">Indian</strain>
    </source>
</reference>
<dbReference type="PROSITE" id="PS51450">
    <property type="entry name" value="LRR"/>
    <property type="match status" value="4"/>
</dbReference>
<evidence type="ECO:0000256" key="11">
    <source>
        <dbReference type="ARBA" id="ARBA00023157"/>
    </source>
</evidence>
<dbReference type="InterPro" id="IPR001611">
    <property type="entry name" value="Leu-rich_rpt"/>
</dbReference>
<keyword evidence="8" id="KW-1133">Transmembrane helix</keyword>
<keyword evidence="10" id="KW-0472">Membrane</keyword>
<comment type="subcellular location">
    <subcellularLocation>
        <location evidence="1">Cell membrane</location>
        <topology evidence="1">Single-pass membrane protein</topology>
    </subcellularLocation>
</comment>
<evidence type="ECO:0000256" key="4">
    <source>
        <dbReference type="ARBA" id="ARBA00022614"/>
    </source>
</evidence>
<dbReference type="VEuPathDB" id="VectorBase:ASTE010990"/>
<accession>A0A182Y0Q5</accession>
<dbReference type="PRINTS" id="PR00019">
    <property type="entry name" value="LEURICHRPT"/>
</dbReference>
<dbReference type="SUPFAM" id="SSF52058">
    <property type="entry name" value="L domain-like"/>
    <property type="match status" value="1"/>
</dbReference>
<proteinExistence type="predicted"/>
<evidence type="ECO:0000256" key="8">
    <source>
        <dbReference type="ARBA" id="ARBA00022989"/>
    </source>
</evidence>
<evidence type="ECO:0000256" key="2">
    <source>
        <dbReference type="ARBA" id="ARBA00022448"/>
    </source>
</evidence>
<dbReference type="SMART" id="SM00369">
    <property type="entry name" value="LRR_TYP"/>
    <property type="match status" value="4"/>
</dbReference>
<evidence type="ECO:0000313" key="15">
    <source>
        <dbReference type="EnsemblMetazoa" id="ASTEI02041-PA"/>
    </source>
</evidence>
<dbReference type="AlphaFoldDB" id="A0A182Y0Q5"/>
<protein>
    <recommendedName>
        <fullName evidence="14">LRRCT domain-containing protein</fullName>
    </recommendedName>
</protein>
<dbReference type="EnsemblMetazoa" id="ASTEI02041-RA">
    <property type="protein sequence ID" value="ASTEI02041-PA"/>
    <property type="gene ID" value="ASTEI02041"/>
</dbReference>
<keyword evidence="5" id="KW-0812">Transmembrane</keyword>
<keyword evidence="16" id="KW-1185">Reference proteome</keyword>
<dbReference type="GO" id="GO:0005886">
    <property type="term" value="C:plasma membrane"/>
    <property type="evidence" value="ECO:0007669"/>
    <property type="project" value="UniProtKB-SubCell"/>
</dbReference>
<dbReference type="InterPro" id="IPR032675">
    <property type="entry name" value="LRR_dom_sf"/>
</dbReference>
<keyword evidence="11" id="KW-1015">Disulfide bond</keyword>
<organism evidence="15 16">
    <name type="scientific">Anopheles stephensi</name>
    <name type="common">Indo-Pakistan malaria mosquito</name>
    <dbReference type="NCBI Taxonomy" id="30069"/>
    <lineage>
        <taxon>Eukaryota</taxon>
        <taxon>Metazoa</taxon>
        <taxon>Ecdysozoa</taxon>
        <taxon>Arthropoda</taxon>
        <taxon>Hexapoda</taxon>
        <taxon>Insecta</taxon>
        <taxon>Pterygota</taxon>
        <taxon>Neoptera</taxon>
        <taxon>Endopterygota</taxon>
        <taxon>Diptera</taxon>
        <taxon>Nematocera</taxon>
        <taxon>Culicoidea</taxon>
        <taxon>Culicidae</taxon>
        <taxon>Anophelinae</taxon>
        <taxon>Anopheles</taxon>
    </lineage>
</organism>
<dbReference type="VEuPathDB" id="VectorBase:ASTEI20_040721"/>
<dbReference type="GO" id="GO:0034220">
    <property type="term" value="P:monoatomic ion transmembrane transport"/>
    <property type="evidence" value="ECO:0007669"/>
    <property type="project" value="UniProtKB-KW"/>
</dbReference>
<dbReference type="OMA" id="HSHRELH"/>
<evidence type="ECO:0000256" key="5">
    <source>
        <dbReference type="ARBA" id="ARBA00022692"/>
    </source>
</evidence>
<keyword evidence="12" id="KW-0407">Ion channel</keyword>
<dbReference type="PANTHER" id="PTHR46473:SF10">
    <property type="entry name" value="LD45603P-RELATED"/>
    <property type="match status" value="1"/>
</dbReference>
<evidence type="ECO:0000313" key="16">
    <source>
        <dbReference type="Proteomes" id="UP000076408"/>
    </source>
</evidence>
<sequence length="473" mass="54429">MGYVRARTVFVQLLSLVASVGHVLSEPLDTAKVCQYMQCTDDGSRLSLQFNNTLWKALNRQSNVAFDLTSWNWAELDSVVEENRTFEIIFNGLEIPLIDISQGHESVTILNLDDNQITTVEPEAFMNFKNLVTLSLQLVYQPNSLQHLDLSNNWITDIKGLKTFALSRLTHLNLSYNRLESVRTELSKLEALETLDLSHNSIRKGDRPIILPQALRRLLLHHNELTEWPFESLPYTLTDLSLSFNRLELTKDAPDIRKLDLSSNRLASFCGDCFPLLEELDLSSNYFEEFPKFGKLMGATVRKVSFNRMPNLRTLDKSAFEDTGNYNALQQVPEDMINWKAIKQGVDLQGNPINCNCSMQWLVDKVIPAMHSHRELHKLFPELRCAQPAMYKDYLVAYLTVHDNLLCLKYREMNLPGMELVVQSMKEQRQMQIVRAQKIILACLIVGIIFMSLCLAYVKLQQPRHIVRPLYYS</sequence>
<dbReference type="Gene3D" id="3.80.10.10">
    <property type="entry name" value="Ribonuclease Inhibitor"/>
    <property type="match status" value="2"/>
</dbReference>
<evidence type="ECO:0000256" key="6">
    <source>
        <dbReference type="ARBA" id="ARBA00022729"/>
    </source>
</evidence>
<keyword evidence="2" id="KW-0813">Transport</keyword>
<dbReference type="Proteomes" id="UP000076408">
    <property type="component" value="Unassembled WGS sequence"/>
</dbReference>
<keyword evidence="6" id="KW-0732">Signal</keyword>
<comment type="subunit">
    <text evidence="13">Interacts with KCNMA1.</text>
</comment>
<evidence type="ECO:0000256" key="12">
    <source>
        <dbReference type="ARBA" id="ARBA00023303"/>
    </source>
</evidence>
<evidence type="ECO:0000256" key="10">
    <source>
        <dbReference type="ARBA" id="ARBA00023136"/>
    </source>
</evidence>
<dbReference type="InterPro" id="IPR003591">
    <property type="entry name" value="Leu-rich_rpt_typical-subtyp"/>
</dbReference>
<dbReference type="Pfam" id="PF00560">
    <property type="entry name" value="LRR_1"/>
    <property type="match status" value="1"/>
</dbReference>
<keyword evidence="7" id="KW-0677">Repeat</keyword>
<evidence type="ECO:0000256" key="1">
    <source>
        <dbReference type="ARBA" id="ARBA00004162"/>
    </source>
</evidence>
<dbReference type="PANTHER" id="PTHR46473">
    <property type="entry name" value="GH08155P"/>
    <property type="match status" value="1"/>
</dbReference>
<name>A0A182Y0Q5_ANOST</name>
<evidence type="ECO:0000259" key="14">
    <source>
        <dbReference type="SMART" id="SM00082"/>
    </source>
</evidence>
<feature type="domain" description="LRRCT" evidence="14">
    <location>
        <begin position="351"/>
        <end position="408"/>
    </location>
</feature>
<dbReference type="InterPro" id="IPR051432">
    <property type="entry name" value="KCNMA1_auxiliary"/>
</dbReference>
<dbReference type="STRING" id="30069.A0A182Y0Q5"/>
<dbReference type="SMART" id="SM00082">
    <property type="entry name" value="LRRCT"/>
    <property type="match status" value="1"/>
</dbReference>
<evidence type="ECO:0000256" key="9">
    <source>
        <dbReference type="ARBA" id="ARBA00023065"/>
    </source>
</evidence>